<accession>A0A9P0GLL3</accession>
<keyword evidence="1" id="KW-0175">Coiled coil</keyword>
<organism evidence="2 3">
    <name type="scientific">Psylliodes chrysocephalus</name>
    <dbReference type="NCBI Taxonomy" id="3402493"/>
    <lineage>
        <taxon>Eukaryota</taxon>
        <taxon>Metazoa</taxon>
        <taxon>Ecdysozoa</taxon>
        <taxon>Arthropoda</taxon>
        <taxon>Hexapoda</taxon>
        <taxon>Insecta</taxon>
        <taxon>Pterygota</taxon>
        <taxon>Neoptera</taxon>
        <taxon>Endopterygota</taxon>
        <taxon>Coleoptera</taxon>
        <taxon>Polyphaga</taxon>
        <taxon>Cucujiformia</taxon>
        <taxon>Chrysomeloidea</taxon>
        <taxon>Chrysomelidae</taxon>
        <taxon>Galerucinae</taxon>
        <taxon>Alticini</taxon>
        <taxon>Psylliodes</taxon>
    </lineage>
</organism>
<protein>
    <submittedName>
        <fullName evidence="2">Uncharacterized protein</fullName>
    </submittedName>
</protein>
<proteinExistence type="predicted"/>
<dbReference type="OrthoDB" id="6782207at2759"/>
<keyword evidence="3" id="KW-1185">Reference proteome</keyword>
<feature type="coiled-coil region" evidence="1">
    <location>
        <begin position="10"/>
        <end position="62"/>
    </location>
</feature>
<dbReference type="AlphaFoldDB" id="A0A9P0GLL3"/>
<sequence>MNDASMQTILNKIEEGNEELENCIRASEIRLQLQIESLNNKIKTLENENKNLKNKVKIFERDNKLNNIIIFGLNKTPAEVNPNLITGEIIRLLQVDIIEPDNNYIYCLGKQKIVQ</sequence>
<evidence type="ECO:0000256" key="1">
    <source>
        <dbReference type="SAM" id="Coils"/>
    </source>
</evidence>
<reference evidence="2" key="1">
    <citation type="submission" date="2022-01" db="EMBL/GenBank/DDBJ databases">
        <authorList>
            <person name="King R."/>
        </authorList>
    </citation>
    <scope>NUCLEOTIDE SEQUENCE</scope>
</reference>
<evidence type="ECO:0000313" key="3">
    <source>
        <dbReference type="Proteomes" id="UP001153636"/>
    </source>
</evidence>
<evidence type="ECO:0000313" key="2">
    <source>
        <dbReference type="EMBL" id="CAH1113528.1"/>
    </source>
</evidence>
<dbReference type="EMBL" id="OV651819">
    <property type="protein sequence ID" value="CAH1113528.1"/>
    <property type="molecule type" value="Genomic_DNA"/>
</dbReference>
<name>A0A9P0GLL3_9CUCU</name>
<dbReference type="Proteomes" id="UP001153636">
    <property type="component" value="Chromosome 7"/>
</dbReference>
<gene>
    <name evidence="2" type="ORF">PSYICH_LOCUS13251</name>
</gene>